<name>A0A482PP11_CITRO</name>
<feature type="transmembrane region" description="Helical" evidence="6">
    <location>
        <begin position="6"/>
        <end position="22"/>
    </location>
</feature>
<evidence type="ECO:0000256" key="3">
    <source>
        <dbReference type="ARBA" id="ARBA00022692"/>
    </source>
</evidence>
<evidence type="ECO:0000256" key="2">
    <source>
        <dbReference type="ARBA" id="ARBA00022475"/>
    </source>
</evidence>
<evidence type="ECO:0000259" key="7">
    <source>
        <dbReference type="Pfam" id="PF00482"/>
    </source>
</evidence>
<dbReference type="Pfam" id="PF00482">
    <property type="entry name" value="T2SSF"/>
    <property type="match status" value="1"/>
</dbReference>
<organism evidence="8">
    <name type="scientific">Citrobacter rodentium</name>
    <dbReference type="NCBI Taxonomy" id="67825"/>
    <lineage>
        <taxon>Bacteria</taxon>
        <taxon>Pseudomonadati</taxon>
        <taxon>Pseudomonadota</taxon>
        <taxon>Gammaproteobacteria</taxon>
        <taxon>Enterobacterales</taxon>
        <taxon>Enterobacteriaceae</taxon>
        <taxon>Citrobacter</taxon>
    </lineage>
</organism>
<evidence type="ECO:0000256" key="6">
    <source>
        <dbReference type="SAM" id="Phobius"/>
    </source>
</evidence>
<proteinExistence type="predicted"/>
<gene>
    <name evidence="8" type="ORF">E2R62_17460</name>
</gene>
<feature type="transmembrane region" description="Helical" evidence="6">
    <location>
        <begin position="97"/>
        <end position="118"/>
    </location>
</feature>
<dbReference type="PANTHER" id="PTHR35007:SF2">
    <property type="entry name" value="PILUS ASSEMBLE PROTEIN"/>
    <property type="match status" value="1"/>
</dbReference>
<protein>
    <submittedName>
        <fullName evidence="8">Type II secretion system F family protein</fullName>
    </submittedName>
</protein>
<dbReference type="EMBL" id="CP038008">
    <property type="protein sequence ID" value="QBY30437.1"/>
    <property type="molecule type" value="Genomic_DNA"/>
</dbReference>
<evidence type="ECO:0000256" key="5">
    <source>
        <dbReference type="ARBA" id="ARBA00023136"/>
    </source>
</evidence>
<keyword evidence="3 6" id="KW-0812">Transmembrane</keyword>
<evidence type="ECO:0000256" key="1">
    <source>
        <dbReference type="ARBA" id="ARBA00004651"/>
    </source>
</evidence>
<dbReference type="InterPro" id="IPR018076">
    <property type="entry name" value="T2SS_GspF_dom"/>
</dbReference>
<evidence type="ECO:0000256" key="4">
    <source>
        <dbReference type="ARBA" id="ARBA00022989"/>
    </source>
</evidence>
<dbReference type="PANTHER" id="PTHR35007">
    <property type="entry name" value="INTEGRAL MEMBRANE PROTEIN-RELATED"/>
    <property type="match status" value="1"/>
</dbReference>
<comment type="subcellular location">
    <subcellularLocation>
        <location evidence="1">Cell membrane</location>
        <topology evidence="1">Multi-pass membrane protein</topology>
    </subcellularLocation>
</comment>
<keyword evidence="5 6" id="KW-0472">Membrane</keyword>
<keyword evidence="4 6" id="KW-1133">Transmembrane helix</keyword>
<evidence type="ECO:0000313" key="8">
    <source>
        <dbReference type="EMBL" id="QBY30437.1"/>
    </source>
</evidence>
<dbReference type="GO" id="GO:0005886">
    <property type="term" value="C:plasma membrane"/>
    <property type="evidence" value="ECO:0007669"/>
    <property type="project" value="UniProtKB-SubCell"/>
</dbReference>
<feature type="domain" description="Type II secretion system protein GspF" evidence="7">
    <location>
        <begin position="142"/>
        <end position="268"/>
    </location>
</feature>
<feature type="transmembrane region" description="Helical" evidence="6">
    <location>
        <begin position="254"/>
        <end position="280"/>
    </location>
</feature>
<feature type="transmembrane region" description="Helical" evidence="6">
    <location>
        <begin position="74"/>
        <end position="91"/>
    </location>
</feature>
<keyword evidence="2" id="KW-1003">Cell membrane</keyword>
<reference evidence="8" key="1">
    <citation type="submission" date="2019-03" db="EMBL/GenBank/DDBJ databases">
        <title>Complete genome sequence of enteropathogenic Citrobacter rodentium strain DBS100.</title>
        <authorList>
            <person name="Popov G."/>
            <person name="Fiebig A."/>
            <person name="Shideler S."/>
            <person name="Coombes B."/>
            <person name="Savchenko A."/>
        </authorList>
    </citation>
    <scope>NUCLEOTIDE SEQUENCE</scope>
    <source>
        <strain evidence="8">DBS100</strain>
    </source>
</reference>
<accession>A0A482PP11</accession>
<sequence length="283" mass="31538">MSYYMLLLLFTGTAGISSFLYQRKRIKAFRERINIAEQPVPETEDIIAGETSTEKLLRRNGKGIVIASMLDKNIALKAAVVIFIAIVLQLLEKFDILTLSATVMACVLLVSLLLVILLPGKIKKMIIDSRVRRICNDLPYIIDIMAICVQSGMTIENTIRYLAENTETINPDISVLLARTIMKMEVSGMSEALDLLYNEVPSQEIRMLASTLQQSIKFGSSIYLLLLDLSREIREMQLLAIDEKISSLAAKMSLPMIICIMFPILVLVAGPGVIRIVALWSGQ</sequence>
<dbReference type="AlphaFoldDB" id="A0A482PP11"/>